<feature type="compositionally biased region" description="Low complexity" evidence="1">
    <location>
        <begin position="26"/>
        <end position="37"/>
    </location>
</feature>
<evidence type="ECO:0000313" key="3">
    <source>
        <dbReference type="Proteomes" id="UP000799441"/>
    </source>
</evidence>
<gene>
    <name evidence="2" type="ORF">K431DRAFT_343684</name>
</gene>
<organism evidence="2 3">
    <name type="scientific">Polychaeton citri CBS 116435</name>
    <dbReference type="NCBI Taxonomy" id="1314669"/>
    <lineage>
        <taxon>Eukaryota</taxon>
        <taxon>Fungi</taxon>
        <taxon>Dikarya</taxon>
        <taxon>Ascomycota</taxon>
        <taxon>Pezizomycotina</taxon>
        <taxon>Dothideomycetes</taxon>
        <taxon>Dothideomycetidae</taxon>
        <taxon>Capnodiales</taxon>
        <taxon>Capnodiaceae</taxon>
        <taxon>Polychaeton</taxon>
    </lineage>
</organism>
<feature type="region of interest" description="Disordered" evidence="1">
    <location>
        <begin position="1"/>
        <end position="50"/>
    </location>
</feature>
<sequence>MERDGQPNTQANPTPAPAPADVGPESTTRSSSRSTNSDPGAAQPAAKLLTFVNVTPESSSRQSPASSTAGTTLKWSVRSHVAKSSAAARKATIAKRQAELQAHRLEKLATPQPKSDASLVINASRTQLWHQIIRDKLLYQASLLAVIAGRPIQTINVFFGTEVQYTQLAVMWARGQALQIVRESLSDGYSKQATAAIALMASLDVKFGDLEAYDAHMQAWRSLCKASGVQHGGDEQDNVLRLSDSVFDAVLRAVRKTAPPLMASQPFLSASSTPTQEAAMDPSGLMPGLQIFRSQRKDVRALLKLASQLATVDLSRDDADISIRHFHISSIGWSPFRALQNQDPVESVAVHSLWCLLPAMCGRLAVIPRFTDRQVFEMDVVEGIAIIEHNFRSMQLECMLRTPYEDLLLCMVFTMCAIAGYVHERCFRILYHLFVERRFADWSQLQTLLARHIFREELRDCHTDMFAAIINMVAQVQQGFVWTKDIMAIHGTELV</sequence>
<feature type="compositionally biased region" description="Low complexity" evidence="1">
    <location>
        <begin position="1"/>
        <end position="13"/>
    </location>
</feature>
<reference evidence="2" key="1">
    <citation type="journal article" date="2020" name="Stud. Mycol.">
        <title>101 Dothideomycetes genomes: a test case for predicting lifestyles and emergence of pathogens.</title>
        <authorList>
            <person name="Haridas S."/>
            <person name="Albert R."/>
            <person name="Binder M."/>
            <person name="Bloem J."/>
            <person name="Labutti K."/>
            <person name="Salamov A."/>
            <person name="Andreopoulos B."/>
            <person name="Baker S."/>
            <person name="Barry K."/>
            <person name="Bills G."/>
            <person name="Bluhm B."/>
            <person name="Cannon C."/>
            <person name="Castanera R."/>
            <person name="Culley D."/>
            <person name="Daum C."/>
            <person name="Ezra D."/>
            <person name="Gonzalez J."/>
            <person name="Henrissat B."/>
            <person name="Kuo A."/>
            <person name="Liang C."/>
            <person name="Lipzen A."/>
            <person name="Lutzoni F."/>
            <person name="Magnuson J."/>
            <person name="Mondo S."/>
            <person name="Nolan M."/>
            <person name="Ohm R."/>
            <person name="Pangilinan J."/>
            <person name="Park H.-J."/>
            <person name="Ramirez L."/>
            <person name="Alfaro M."/>
            <person name="Sun H."/>
            <person name="Tritt A."/>
            <person name="Yoshinaga Y."/>
            <person name="Zwiers L.-H."/>
            <person name="Turgeon B."/>
            <person name="Goodwin S."/>
            <person name="Spatafora J."/>
            <person name="Crous P."/>
            <person name="Grigoriev I."/>
        </authorList>
    </citation>
    <scope>NUCLEOTIDE SEQUENCE</scope>
    <source>
        <strain evidence="2">CBS 116435</strain>
    </source>
</reference>
<dbReference type="Proteomes" id="UP000799441">
    <property type="component" value="Unassembled WGS sequence"/>
</dbReference>
<proteinExistence type="predicted"/>
<evidence type="ECO:0000313" key="2">
    <source>
        <dbReference type="EMBL" id="KAF2724765.1"/>
    </source>
</evidence>
<keyword evidence="3" id="KW-1185">Reference proteome</keyword>
<name>A0A9P4QF99_9PEZI</name>
<comment type="caution">
    <text evidence="2">The sequence shown here is derived from an EMBL/GenBank/DDBJ whole genome shotgun (WGS) entry which is preliminary data.</text>
</comment>
<dbReference type="AlphaFoldDB" id="A0A9P4QF99"/>
<evidence type="ECO:0000256" key="1">
    <source>
        <dbReference type="SAM" id="MobiDB-lite"/>
    </source>
</evidence>
<dbReference type="OrthoDB" id="3643633at2759"/>
<accession>A0A9P4QF99</accession>
<protein>
    <submittedName>
        <fullName evidence="2">Uncharacterized protein</fullName>
    </submittedName>
</protein>
<dbReference type="EMBL" id="MU003770">
    <property type="protein sequence ID" value="KAF2724765.1"/>
    <property type="molecule type" value="Genomic_DNA"/>
</dbReference>